<dbReference type="InterPro" id="IPR001375">
    <property type="entry name" value="Peptidase_S9_cat"/>
</dbReference>
<dbReference type="PANTHER" id="PTHR48081:SF6">
    <property type="entry name" value="PEPTIDASE S9 PROLYL OLIGOPEPTIDASE CATALYTIC DOMAIN-CONTAINING PROTEIN"/>
    <property type="match status" value="1"/>
</dbReference>
<dbReference type="InterPro" id="IPR050300">
    <property type="entry name" value="GDXG_lipolytic_enzyme"/>
</dbReference>
<proteinExistence type="predicted"/>
<evidence type="ECO:0000259" key="3">
    <source>
        <dbReference type="Pfam" id="PF00326"/>
    </source>
</evidence>
<name>W0HTN0_9GAMM</name>
<feature type="domain" description="Peptidase S9 prolyl oligopeptidase catalytic" evidence="3">
    <location>
        <begin position="157"/>
        <end position="310"/>
    </location>
</feature>
<dbReference type="PATRIC" id="fig|1239307.3.peg.855"/>
<dbReference type="Gene3D" id="3.40.50.1820">
    <property type="entry name" value="alpha/beta hydrolase"/>
    <property type="match status" value="1"/>
</dbReference>
<organism evidence="4 5">
    <name type="scientific">Sodalis praecaptivus</name>
    <dbReference type="NCBI Taxonomy" id="1239307"/>
    <lineage>
        <taxon>Bacteria</taxon>
        <taxon>Pseudomonadati</taxon>
        <taxon>Pseudomonadota</taxon>
        <taxon>Gammaproteobacteria</taxon>
        <taxon>Enterobacterales</taxon>
        <taxon>Bruguierivoracaceae</taxon>
        <taxon>Sodalis</taxon>
    </lineage>
</organism>
<evidence type="ECO:0000256" key="1">
    <source>
        <dbReference type="ARBA" id="ARBA00022801"/>
    </source>
</evidence>
<feature type="signal peptide" evidence="2">
    <location>
        <begin position="1"/>
        <end position="24"/>
    </location>
</feature>
<sequence>MNRRRFITLSSSALMAMRTGNALARKHFVVGAFPPENTPFGQGTDIALWHGKPPGGGGPVGSELLTVRGSLSNVVNPSLRIFQPKRPAGKAVLIAAGGGYKRIEMGKEAWLAARWLTRIGYTAYVLTYRLPAENWHDGSVVALQDAQRALRIVRSREKHVSVLGFSAGGHLMGMAVTRANFRSYPEHDALDRTHAYADRAALIYPVITLERPYTHTSTHKVLVGPHASEQENAKWSVQNFVTSRTPPIFLVQAEDDPVSDPHNTQIMAAACKREHVPVEMHKYSSGGHGFGLGRPGTPTVEWPAHYQRWLGEV</sequence>
<evidence type="ECO:0000313" key="5">
    <source>
        <dbReference type="Proteomes" id="UP000019028"/>
    </source>
</evidence>
<gene>
    <name evidence="4" type="ORF">Sant_0799</name>
</gene>
<dbReference type="GO" id="GO:0006508">
    <property type="term" value="P:proteolysis"/>
    <property type="evidence" value="ECO:0007669"/>
    <property type="project" value="InterPro"/>
</dbReference>
<dbReference type="AlphaFoldDB" id="W0HTN0"/>
<reference evidence="4 5" key="1">
    <citation type="journal article" date="2014" name="Genome Biol. Evol.">
        <title>Genome degeneration and adaptation in a nascent stage of symbiosis.</title>
        <authorList>
            <person name="Oakeson K.F."/>
            <person name="Gil R."/>
            <person name="Clayton A.L."/>
            <person name="Dunn D.M."/>
            <person name="von Niederhausern A.C."/>
            <person name="Hamil C."/>
            <person name="Aoyagi A."/>
            <person name="Duval B."/>
            <person name="Baca A."/>
            <person name="Silva F.J."/>
            <person name="Vallier A."/>
            <person name="Jackson D.G."/>
            <person name="Latorre A."/>
            <person name="Weiss R.B."/>
            <person name="Heddi A."/>
            <person name="Moya A."/>
            <person name="Dale C."/>
        </authorList>
    </citation>
    <scope>NUCLEOTIDE SEQUENCE [LARGE SCALE GENOMIC DNA]</scope>
    <source>
        <strain evidence="4 5">HS1</strain>
    </source>
</reference>
<keyword evidence="2" id="KW-0732">Signal</keyword>
<dbReference type="HOGENOM" id="CLU_012494_5_1_6"/>
<dbReference type="EMBL" id="CP006569">
    <property type="protein sequence ID" value="AHF75887.1"/>
    <property type="molecule type" value="Genomic_DNA"/>
</dbReference>
<dbReference type="SUPFAM" id="SSF53474">
    <property type="entry name" value="alpha/beta-Hydrolases"/>
    <property type="match status" value="1"/>
</dbReference>
<dbReference type="KEGG" id="sod:Sant_0799"/>
<dbReference type="OrthoDB" id="9771666at2"/>
<accession>W0HTN0</accession>
<dbReference type="GO" id="GO:0008236">
    <property type="term" value="F:serine-type peptidase activity"/>
    <property type="evidence" value="ECO:0007669"/>
    <property type="project" value="InterPro"/>
</dbReference>
<evidence type="ECO:0000256" key="2">
    <source>
        <dbReference type="SAM" id="SignalP"/>
    </source>
</evidence>
<feature type="chain" id="PRO_5004789859" evidence="2">
    <location>
        <begin position="25"/>
        <end position="313"/>
    </location>
</feature>
<dbReference type="PANTHER" id="PTHR48081">
    <property type="entry name" value="AB HYDROLASE SUPERFAMILY PROTEIN C4A8.06C"/>
    <property type="match status" value="1"/>
</dbReference>
<protein>
    <submittedName>
        <fullName evidence="4">Acetylesterase</fullName>
    </submittedName>
</protein>
<dbReference type="Pfam" id="PF00326">
    <property type="entry name" value="Peptidase_S9"/>
    <property type="match status" value="1"/>
</dbReference>
<dbReference type="InterPro" id="IPR029058">
    <property type="entry name" value="AB_hydrolase_fold"/>
</dbReference>
<evidence type="ECO:0000313" key="4">
    <source>
        <dbReference type="EMBL" id="AHF75887.1"/>
    </source>
</evidence>
<keyword evidence="1" id="KW-0378">Hydrolase</keyword>
<keyword evidence="5" id="KW-1185">Reference proteome</keyword>
<dbReference type="Proteomes" id="UP000019028">
    <property type="component" value="Chromosome"/>
</dbReference>